<dbReference type="InterPro" id="IPR025661">
    <property type="entry name" value="Pept_asp_AS"/>
</dbReference>
<name>A0A1I7S5Y3_BURXY</name>
<proteinExistence type="inferred from homology"/>
<dbReference type="Proteomes" id="UP000582659">
    <property type="component" value="Unassembled WGS sequence"/>
</dbReference>
<dbReference type="CDD" id="cd02248">
    <property type="entry name" value="Peptidase_C1A"/>
    <property type="match status" value="1"/>
</dbReference>
<dbReference type="EMBL" id="CAJFDI010000001">
    <property type="protein sequence ID" value="CAD5208694.1"/>
    <property type="molecule type" value="Genomic_DNA"/>
</dbReference>
<dbReference type="PROSITE" id="PS00640">
    <property type="entry name" value="THIOL_PROTEASE_ASN"/>
    <property type="match status" value="1"/>
</dbReference>
<evidence type="ECO:0000259" key="8">
    <source>
        <dbReference type="SMART" id="SM00645"/>
    </source>
</evidence>
<dbReference type="Proteomes" id="UP000659654">
    <property type="component" value="Unassembled WGS sequence"/>
</dbReference>
<keyword evidence="5" id="KW-0865">Zymogen</keyword>
<keyword evidence="12" id="KW-1185">Reference proteome</keyword>
<dbReference type="Pfam" id="PF00112">
    <property type="entry name" value="Peptidase_C1"/>
    <property type="match status" value="1"/>
</dbReference>
<reference evidence="10" key="2">
    <citation type="submission" date="2020-09" db="EMBL/GenBank/DDBJ databases">
        <authorList>
            <person name="Kikuchi T."/>
        </authorList>
    </citation>
    <scope>NUCLEOTIDE SEQUENCE</scope>
    <source>
        <strain evidence="10">Ka4C1</strain>
    </source>
</reference>
<feature type="domain" description="Peptidase C1A papain C-terminal" evidence="8">
    <location>
        <begin position="124"/>
        <end position="335"/>
    </location>
</feature>
<dbReference type="SMART" id="SM00645">
    <property type="entry name" value="Pept_C1"/>
    <property type="match status" value="1"/>
</dbReference>
<feature type="domain" description="Cathepsin propeptide inhibitor" evidence="9">
    <location>
        <begin position="37"/>
        <end position="94"/>
    </location>
</feature>
<dbReference type="Gene3D" id="3.90.70.10">
    <property type="entry name" value="Cysteine proteinases"/>
    <property type="match status" value="1"/>
</dbReference>
<dbReference type="WBParaSite" id="BXY_0841900.1">
    <property type="protein sequence ID" value="BXY_0841900.1"/>
    <property type="gene ID" value="BXY_0841900"/>
</dbReference>
<evidence type="ECO:0000259" key="9">
    <source>
        <dbReference type="SMART" id="SM00848"/>
    </source>
</evidence>
<evidence type="ECO:0000256" key="7">
    <source>
        <dbReference type="SAM" id="SignalP"/>
    </source>
</evidence>
<dbReference type="InterPro" id="IPR039417">
    <property type="entry name" value="Peptidase_C1A_papain-like"/>
</dbReference>
<dbReference type="Proteomes" id="UP000095284">
    <property type="component" value="Unplaced"/>
</dbReference>
<dbReference type="EMBL" id="CAJFCV020000001">
    <property type="protein sequence ID" value="CAG9082520.1"/>
    <property type="molecule type" value="Genomic_DNA"/>
</dbReference>
<dbReference type="InterPro" id="IPR038765">
    <property type="entry name" value="Papain-like_cys_pep_sf"/>
</dbReference>
<feature type="chain" id="PRO_5035359753" evidence="7">
    <location>
        <begin position="18"/>
        <end position="337"/>
    </location>
</feature>
<evidence type="ECO:0000256" key="5">
    <source>
        <dbReference type="ARBA" id="ARBA00023145"/>
    </source>
</evidence>
<dbReference type="PANTHER" id="PTHR12411">
    <property type="entry name" value="CYSTEINE PROTEASE FAMILY C1-RELATED"/>
    <property type="match status" value="1"/>
</dbReference>
<keyword evidence="6" id="KW-1015">Disulfide bond</keyword>
<reference evidence="13" key="1">
    <citation type="submission" date="2016-11" db="UniProtKB">
        <authorList>
            <consortium name="WormBaseParasite"/>
        </authorList>
    </citation>
    <scope>IDENTIFICATION</scope>
</reference>
<feature type="signal peptide" evidence="7">
    <location>
        <begin position="1"/>
        <end position="17"/>
    </location>
</feature>
<dbReference type="InterPro" id="IPR013201">
    <property type="entry name" value="Prot_inhib_I29"/>
</dbReference>
<keyword evidence="4" id="KW-0788">Thiol protease</keyword>
<dbReference type="OrthoDB" id="387093at2759"/>
<dbReference type="AlphaFoldDB" id="A0A1I7S5Y3"/>
<dbReference type="InterPro" id="IPR000169">
    <property type="entry name" value="Pept_cys_AS"/>
</dbReference>
<keyword evidence="2" id="KW-0645">Protease</keyword>
<protein>
    <submittedName>
        <fullName evidence="10">(pine wood nematode) hypothetical protein</fullName>
    </submittedName>
</protein>
<evidence type="ECO:0000256" key="3">
    <source>
        <dbReference type="ARBA" id="ARBA00022801"/>
    </source>
</evidence>
<dbReference type="SUPFAM" id="SSF54001">
    <property type="entry name" value="Cysteine proteinases"/>
    <property type="match status" value="1"/>
</dbReference>
<comment type="similarity">
    <text evidence="1">Belongs to the peptidase C1 family.</text>
</comment>
<dbReference type="PROSITE" id="PS00139">
    <property type="entry name" value="THIOL_PROTEASE_CYS"/>
    <property type="match status" value="1"/>
</dbReference>
<evidence type="ECO:0000256" key="6">
    <source>
        <dbReference type="ARBA" id="ARBA00023157"/>
    </source>
</evidence>
<dbReference type="Pfam" id="PF08246">
    <property type="entry name" value="Inhibitor_I29"/>
    <property type="match status" value="1"/>
</dbReference>
<evidence type="ECO:0000313" key="12">
    <source>
        <dbReference type="Proteomes" id="UP000659654"/>
    </source>
</evidence>
<dbReference type="InterPro" id="IPR025660">
    <property type="entry name" value="Pept_his_AS"/>
</dbReference>
<dbReference type="FunFam" id="3.90.70.10:FF:000103">
    <property type="entry name" value="Hypothetical LOC496748"/>
    <property type="match status" value="1"/>
</dbReference>
<dbReference type="SMART" id="SM00848">
    <property type="entry name" value="Inhibitor_I29"/>
    <property type="match status" value="1"/>
</dbReference>
<evidence type="ECO:0000256" key="4">
    <source>
        <dbReference type="ARBA" id="ARBA00022807"/>
    </source>
</evidence>
<dbReference type="PRINTS" id="PR00705">
    <property type="entry name" value="PAPAIN"/>
</dbReference>
<dbReference type="PROSITE" id="PS00639">
    <property type="entry name" value="THIOL_PROTEASE_HIS"/>
    <property type="match status" value="1"/>
</dbReference>
<evidence type="ECO:0000256" key="2">
    <source>
        <dbReference type="ARBA" id="ARBA00022670"/>
    </source>
</evidence>
<sequence length="337" mass="38688">MFRTAAVFTVLFVFVAARLHGLEKEVAIQDLQLLNQFQGFAQTYNKKYDSLEEARERFQIYKANQLQVQYFQQLEQGTAEFGENKFMDMTDEQFEQNVLSTIIKDPLAVSKKLALADIETSEELPQSHDWRDHGLVNRVKDQEQCGSCWAFSVVGNIEGQWKRKTGELISLSEQELVDCDFKDLACKGGEMNWAYGEIIRIGGLVKEEDYEYVGQKCFCRVDEHPIVTYINDSLQLPANEEAIRQYLFKNGPISIGLNAKTLKHYKHGIHHPFQFLCKPEDTNHAVLLVGYGEESGKPYWLLKNSWGESWGEKGYFRVFRGKNVCGVAEYATSAIIY</sequence>
<dbReference type="GO" id="GO:0008234">
    <property type="term" value="F:cysteine-type peptidase activity"/>
    <property type="evidence" value="ECO:0007669"/>
    <property type="project" value="UniProtKB-KW"/>
</dbReference>
<dbReference type="InterPro" id="IPR000668">
    <property type="entry name" value="Peptidase_C1A_C"/>
</dbReference>
<keyword evidence="7" id="KW-0732">Signal</keyword>
<evidence type="ECO:0000313" key="13">
    <source>
        <dbReference type="WBParaSite" id="BXY_0841900.1"/>
    </source>
</evidence>
<dbReference type="InterPro" id="IPR013128">
    <property type="entry name" value="Peptidase_C1A"/>
</dbReference>
<dbReference type="GO" id="GO:0006508">
    <property type="term" value="P:proteolysis"/>
    <property type="evidence" value="ECO:0007669"/>
    <property type="project" value="UniProtKB-KW"/>
</dbReference>
<evidence type="ECO:0000313" key="11">
    <source>
        <dbReference type="Proteomes" id="UP000095284"/>
    </source>
</evidence>
<dbReference type="eggNOG" id="KOG1542">
    <property type="taxonomic scope" value="Eukaryota"/>
</dbReference>
<evidence type="ECO:0000313" key="10">
    <source>
        <dbReference type="EMBL" id="CAD5208694.1"/>
    </source>
</evidence>
<keyword evidence="3" id="KW-0378">Hydrolase</keyword>
<gene>
    <name evidence="10" type="ORF">BXYJ_LOCUS930</name>
</gene>
<accession>A0A1I7S5Y3</accession>
<organism evidence="11 13">
    <name type="scientific">Bursaphelenchus xylophilus</name>
    <name type="common">Pinewood nematode worm</name>
    <name type="synonym">Aphelenchoides xylophilus</name>
    <dbReference type="NCBI Taxonomy" id="6326"/>
    <lineage>
        <taxon>Eukaryota</taxon>
        <taxon>Metazoa</taxon>
        <taxon>Ecdysozoa</taxon>
        <taxon>Nematoda</taxon>
        <taxon>Chromadorea</taxon>
        <taxon>Rhabditida</taxon>
        <taxon>Tylenchina</taxon>
        <taxon>Tylenchomorpha</taxon>
        <taxon>Aphelenchoidea</taxon>
        <taxon>Aphelenchoididae</taxon>
        <taxon>Bursaphelenchus</taxon>
    </lineage>
</organism>
<dbReference type="SMR" id="A0A1I7S5Y3"/>
<evidence type="ECO:0000256" key="1">
    <source>
        <dbReference type="ARBA" id="ARBA00008455"/>
    </source>
</evidence>